<evidence type="ECO:0000313" key="3">
    <source>
        <dbReference type="EMBL" id="GJE96240.1"/>
    </source>
</evidence>
<dbReference type="AlphaFoldDB" id="A0A9P3GMK8"/>
<dbReference type="Proteomes" id="UP000703269">
    <property type="component" value="Unassembled WGS sequence"/>
</dbReference>
<name>A0A9P3GMK8_9APHY</name>
<accession>A0A9P3GMK8</accession>
<feature type="coiled-coil region" evidence="1">
    <location>
        <begin position="211"/>
        <end position="326"/>
    </location>
</feature>
<feature type="coiled-coil region" evidence="1">
    <location>
        <begin position="92"/>
        <end position="126"/>
    </location>
</feature>
<evidence type="ECO:0000313" key="4">
    <source>
        <dbReference type="Proteomes" id="UP000703269"/>
    </source>
</evidence>
<feature type="coiled-coil region" evidence="1">
    <location>
        <begin position="571"/>
        <end position="598"/>
    </location>
</feature>
<keyword evidence="4" id="KW-1185">Reference proteome</keyword>
<evidence type="ECO:0000256" key="1">
    <source>
        <dbReference type="SAM" id="Coils"/>
    </source>
</evidence>
<keyword evidence="1" id="KW-0175">Coiled coil</keyword>
<feature type="region of interest" description="Disordered" evidence="2">
    <location>
        <begin position="15"/>
        <end position="36"/>
    </location>
</feature>
<proteinExistence type="predicted"/>
<reference evidence="3 4" key="1">
    <citation type="submission" date="2021-08" db="EMBL/GenBank/DDBJ databases">
        <title>Draft Genome Sequence of Phanerochaete sordida strain YK-624.</title>
        <authorList>
            <person name="Mori T."/>
            <person name="Dohra H."/>
            <person name="Suzuki T."/>
            <person name="Kawagishi H."/>
            <person name="Hirai H."/>
        </authorList>
    </citation>
    <scope>NUCLEOTIDE SEQUENCE [LARGE SCALE GENOMIC DNA]</scope>
    <source>
        <strain evidence="3 4">YK-624</strain>
    </source>
</reference>
<dbReference type="EMBL" id="BPQB01000057">
    <property type="protein sequence ID" value="GJE96240.1"/>
    <property type="molecule type" value="Genomic_DNA"/>
</dbReference>
<organism evidence="3 4">
    <name type="scientific">Phanerochaete sordida</name>
    <dbReference type="NCBI Taxonomy" id="48140"/>
    <lineage>
        <taxon>Eukaryota</taxon>
        <taxon>Fungi</taxon>
        <taxon>Dikarya</taxon>
        <taxon>Basidiomycota</taxon>
        <taxon>Agaricomycotina</taxon>
        <taxon>Agaricomycetes</taxon>
        <taxon>Polyporales</taxon>
        <taxon>Phanerochaetaceae</taxon>
        <taxon>Phanerochaete</taxon>
    </lineage>
</organism>
<evidence type="ECO:0000256" key="2">
    <source>
        <dbReference type="SAM" id="MobiDB-lite"/>
    </source>
</evidence>
<comment type="caution">
    <text evidence="3">The sequence shown here is derived from an EMBL/GenBank/DDBJ whole genome shotgun (WGS) entry which is preliminary data.</text>
</comment>
<feature type="coiled-coil region" evidence="1">
    <location>
        <begin position="388"/>
        <end position="436"/>
    </location>
</feature>
<gene>
    <name evidence="3" type="ORF">PsYK624_124340</name>
</gene>
<protein>
    <submittedName>
        <fullName evidence="3">Uncharacterized protein</fullName>
    </submittedName>
</protein>
<sequence>MDGLSFFTRSLRDHDLSAGTRRPRTPSGAPLGLPSLQASAVNPANAFRVDQLLRRRSEAALKQRPVQESLLALEAGDRTASGSESQVLHTRAAALEAECETLRHSIDAANAKISDLENIRETLTVSLASEKRRAEQNQSAHGRVLASRHEFAQRAVELETIKADLTKELDSQKDRATGLGGLLVSTSRDLERARCEINKLWDVRHGLQTQLKAASETASEQSEKLKKALDDHKADLEKATDRISQLGSLLTTRGKQLADVEKARGNAEAKANETQASLVSIRKNLTLAQNETKAVTTERDELASRAKSLEEANAALETKLAAAILAASTLPSSHSQELFSLHQQLEDSDRLKTAAAHEHAALVSALKSEMDEVRSVAETNGRFHRQARRQLDAEHVRAEEARSHAEELERERARQVKQLQAECAKWQQECAKWQRERGAVADRLDAATANQQALVRNAAAERGVYQSQFEQLKTEHGYCQQQIEALAAQLDGTRAAHDAQATLLRRTEADRDVYQAQARRALSALSAAKHDAAETQQQTRAAAAALATDRDALAVSLADARRLNAQSTAAARTLEARNAALVSELDAAREASREANERTLVGGLVDEDALGVLREALGAYAAAVDDCEAVFGRGGQRLAMSTPVKRAGLGREGPEDLSAGSFFGSALAA</sequence>